<organism evidence="1 2">
    <name type="scientific">Enhygromyxa salina</name>
    <dbReference type="NCBI Taxonomy" id="215803"/>
    <lineage>
        <taxon>Bacteria</taxon>
        <taxon>Pseudomonadati</taxon>
        <taxon>Myxococcota</taxon>
        <taxon>Polyangia</taxon>
        <taxon>Nannocystales</taxon>
        <taxon>Nannocystaceae</taxon>
        <taxon>Enhygromyxa</taxon>
    </lineage>
</organism>
<evidence type="ECO:0000313" key="2">
    <source>
        <dbReference type="Proteomes" id="UP000238823"/>
    </source>
</evidence>
<dbReference type="RefSeq" id="WP_106090090.1">
    <property type="nucleotide sequence ID" value="NZ_PVNL01000057.1"/>
</dbReference>
<proteinExistence type="predicted"/>
<reference evidence="1 2" key="1">
    <citation type="submission" date="2018-03" db="EMBL/GenBank/DDBJ databases">
        <title>Draft Genome Sequences of the Obligatory Marine Myxobacteria Enhygromyxa salina SWB007.</title>
        <authorList>
            <person name="Poehlein A."/>
            <person name="Moghaddam J.A."/>
            <person name="Harms H."/>
            <person name="Alanjari M."/>
            <person name="Koenig G.M."/>
            <person name="Daniel R."/>
            <person name="Schaeberle T.F."/>
        </authorList>
    </citation>
    <scope>NUCLEOTIDE SEQUENCE [LARGE SCALE GENOMIC DNA]</scope>
    <source>
        <strain evidence="1 2">SWB007</strain>
    </source>
</reference>
<evidence type="ECO:0000313" key="1">
    <source>
        <dbReference type="EMBL" id="PRQ07384.1"/>
    </source>
</evidence>
<sequence length="193" mass="21822">MRPVLQRHRCRACGSDLLDHLAPGERAWECGACGLAGGNDLVRVRWQTADAQLPDAPEIERWKTALNSLRRAQMLLLMLRWALDRQRGDESQVSGVRLSVLVWSSKCLRDAAAQLGGWLYVSNDERWDLWEFEACLDHDLRVLTGEAASVFASQATYLEALVERHLASVQMLVERSEHLETPPKPLPKRTPTL</sequence>
<dbReference type="AlphaFoldDB" id="A0A2S9YQK6"/>
<gene>
    <name evidence="1" type="ORF">ENSA7_30970</name>
</gene>
<dbReference type="OrthoDB" id="5509414at2"/>
<dbReference type="Proteomes" id="UP000238823">
    <property type="component" value="Unassembled WGS sequence"/>
</dbReference>
<accession>A0A2S9YQK6</accession>
<protein>
    <submittedName>
        <fullName evidence="1">Uncharacterized protein</fullName>
    </submittedName>
</protein>
<comment type="caution">
    <text evidence="1">The sequence shown here is derived from an EMBL/GenBank/DDBJ whole genome shotgun (WGS) entry which is preliminary data.</text>
</comment>
<name>A0A2S9YQK6_9BACT</name>
<dbReference type="EMBL" id="PVNL01000057">
    <property type="protein sequence ID" value="PRQ07384.1"/>
    <property type="molecule type" value="Genomic_DNA"/>
</dbReference>